<reference evidence="2 3" key="1">
    <citation type="submission" date="2015-01" db="EMBL/GenBank/DDBJ databases">
        <title>Genome Assembly of Bacillus badius MTCC 1458.</title>
        <authorList>
            <person name="Verma A."/>
            <person name="Khatri I."/>
            <person name="Mual P."/>
            <person name="Subramanian S."/>
            <person name="Krishnamurthi S."/>
        </authorList>
    </citation>
    <scope>NUCLEOTIDE SEQUENCE [LARGE SCALE GENOMIC DNA]</scope>
    <source>
        <strain evidence="2 3">MTCC 1458</strain>
    </source>
</reference>
<dbReference type="PRINTS" id="PR00111">
    <property type="entry name" value="ABHYDROLASE"/>
</dbReference>
<dbReference type="EMBL" id="JXLP01000003">
    <property type="protein sequence ID" value="KIL79353.1"/>
    <property type="molecule type" value="Genomic_DNA"/>
</dbReference>
<name>A0ABR5AYQ2_BACBA</name>
<keyword evidence="3" id="KW-1185">Reference proteome</keyword>
<dbReference type="InterPro" id="IPR050266">
    <property type="entry name" value="AB_hydrolase_sf"/>
</dbReference>
<evidence type="ECO:0000313" key="2">
    <source>
        <dbReference type="EMBL" id="KIL79353.1"/>
    </source>
</evidence>
<sequence length="289" mass="33448">MIYEHPRIKQYVLQQYEEYLQLFDGKIKREYVQTRFGRTHVLQLGKEDGRPLFIFHGANCLNPMTLSWFEGLFADYKIYAPDTIGHPGFSDERRINPEDRSFALWTNDLLNHYGIDSCAFAGVSYGGGIVLRLAAFFPEKISSSILVVPAGISPFSKWWTIKRMLLPFTLYQLNDSTKQIHAVADAMSAGKMKTIDREIIATIFQHVKLEHDLPKLTTKAELHRYRSPTLIIAGMQDVFFPEGQLFQRAAHLFGDLLEWKAYNMGHFPAVHHLEKMNEDMKAFLLHHYH</sequence>
<dbReference type="RefSeq" id="WP_041113476.1">
    <property type="nucleotide sequence ID" value="NZ_JARTHD010000018.1"/>
</dbReference>
<dbReference type="PANTHER" id="PTHR43798">
    <property type="entry name" value="MONOACYLGLYCEROL LIPASE"/>
    <property type="match status" value="1"/>
</dbReference>
<dbReference type="InterPro" id="IPR000073">
    <property type="entry name" value="AB_hydrolase_1"/>
</dbReference>
<proteinExistence type="predicted"/>
<dbReference type="Proteomes" id="UP000031982">
    <property type="component" value="Unassembled WGS sequence"/>
</dbReference>
<protein>
    <submittedName>
        <fullName evidence="2">Carboxylesterase NA</fullName>
    </submittedName>
</protein>
<evidence type="ECO:0000313" key="3">
    <source>
        <dbReference type="Proteomes" id="UP000031982"/>
    </source>
</evidence>
<gene>
    <name evidence="2" type="ORF">SD77_3219</name>
</gene>
<feature type="domain" description="AB hydrolase-1" evidence="1">
    <location>
        <begin position="52"/>
        <end position="268"/>
    </location>
</feature>
<comment type="caution">
    <text evidence="2">The sequence shown here is derived from an EMBL/GenBank/DDBJ whole genome shotgun (WGS) entry which is preliminary data.</text>
</comment>
<dbReference type="Gene3D" id="3.40.50.1820">
    <property type="entry name" value="alpha/beta hydrolase"/>
    <property type="match status" value="1"/>
</dbReference>
<dbReference type="InterPro" id="IPR029058">
    <property type="entry name" value="AB_hydrolase_fold"/>
</dbReference>
<evidence type="ECO:0000259" key="1">
    <source>
        <dbReference type="Pfam" id="PF00561"/>
    </source>
</evidence>
<organism evidence="2 3">
    <name type="scientific">Bacillus badius</name>
    <dbReference type="NCBI Taxonomy" id="1455"/>
    <lineage>
        <taxon>Bacteria</taxon>
        <taxon>Bacillati</taxon>
        <taxon>Bacillota</taxon>
        <taxon>Bacilli</taxon>
        <taxon>Bacillales</taxon>
        <taxon>Bacillaceae</taxon>
        <taxon>Pseudobacillus</taxon>
    </lineage>
</organism>
<dbReference type="PANTHER" id="PTHR43798:SF33">
    <property type="entry name" value="HYDROLASE, PUTATIVE (AFU_ORTHOLOGUE AFUA_2G14860)-RELATED"/>
    <property type="match status" value="1"/>
</dbReference>
<accession>A0ABR5AYQ2</accession>
<dbReference type="Pfam" id="PF00561">
    <property type="entry name" value="Abhydrolase_1"/>
    <property type="match status" value="1"/>
</dbReference>
<dbReference type="SUPFAM" id="SSF53474">
    <property type="entry name" value="alpha/beta-Hydrolases"/>
    <property type="match status" value="1"/>
</dbReference>